<evidence type="ECO:0000256" key="2">
    <source>
        <dbReference type="ARBA" id="ARBA00022801"/>
    </source>
</evidence>
<comment type="caution">
    <text evidence="4">Lacks conserved residue(s) required for the propagation of feature annotation.</text>
</comment>
<dbReference type="NCBIfam" id="TIGR00502">
    <property type="entry name" value="nagB"/>
    <property type="match status" value="1"/>
</dbReference>
<dbReference type="AlphaFoldDB" id="A0A2T4PYT1"/>
<evidence type="ECO:0000256" key="3">
    <source>
        <dbReference type="ARBA" id="ARBA00023277"/>
    </source>
</evidence>
<comment type="pathway">
    <text evidence="4">Amino-sugar metabolism; N-acetylneuraminate degradation; D-fructose 6-phosphate from N-acetylneuraminate: step 5/5.</text>
</comment>
<dbReference type="PANTHER" id="PTHR11280:SF5">
    <property type="entry name" value="GLUCOSAMINE-6-PHOSPHATE ISOMERASE"/>
    <property type="match status" value="1"/>
</dbReference>
<evidence type="ECO:0000313" key="7">
    <source>
        <dbReference type="Proteomes" id="UP000240717"/>
    </source>
</evidence>
<dbReference type="UniPathway" id="UPA00629">
    <property type="reaction ID" value="UER00684"/>
</dbReference>
<dbReference type="GO" id="GO:0004342">
    <property type="term" value="F:glucosamine-6-phosphate deaminase activity"/>
    <property type="evidence" value="ECO:0007669"/>
    <property type="project" value="UniProtKB-UniRule"/>
</dbReference>
<organism evidence="6 7">
    <name type="scientific">Staphylococcus warneri</name>
    <dbReference type="NCBI Taxonomy" id="1292"/>
    <lineage>
        <taxon>Bacteria</taxon>
        <taxon>Bacillati</taxon>
        <taxon>Bacillota</taxon>
        <taxon>Bacilli</taxon>
        <taxon>Bacillales</taxon>
        <taxon>Staphylococcaceae</taxon>
        <taxon>Staphylococcus</taxon>
    </lineage>
</organism>
<feature type="domain" description="Glucosamine/galactosamine-6-phosphate isomerase" evidence="5">
    <location>
        <begin position="30"/>
        <end position="225"/>
    </location>
</feature>
<comment type="caution">
    <text evidence="6">The sequence shown here is derived from an EMBL/GenBank/DDBJ whole genome shotgun (WGS) entry which is preliminary data.</text>
</comment>
<feature type="active site" description="For ring-opening step" evidence="4">
    <location>
        <position position="144"/>
    </location>
</feature>
<feature type="active site" description="For ring-opening step" evidence="4">
    <location>
        <position position="137"/>
    </location>
</feature>
<name>A0A2T4PYT1_STAWA</name>
<dbReference type="GO" id="GO:0042802">
    <property type="term" value="F:identical protein binding"/>
    <property type="evidence" value="ECO:0007669"/>
    <property type="project" value="TreeGrafter"/>
</dbReference>
<dbReference type="CDD" id="cd01399">
    <property type="entry name" value="GlcN6P_deaminase"/>
    <property type="match status" value="1"/>
</dbReference>
<dbReference type="GO" id="GO:0005975">
    <property type="term" value="P:carbohydrate metabolic process"/>
    <property type="evidence" value="ECO:0007669"/>
    <property type="project" value="InterPro"/>
</dbReference>
<sequence length="245" mass="27639">MKIINLGSKELASFYVACELFKQMDYSPDSKLGLATGGTMTDVYQSLVTLLKKNQIDVSQVTTFNLDEYVGLEPEHEQSYHYYMDDILFNQYPYFNRQRIHIPNGDAVDFEQEARRYNQLIESEGPIDIQLLGIGENGHIGFNEPGTSLESETHIVDLTESTIKANSRYFNDESEVPKQAISMGLQSIIKAKRIILLAFGEKKKQAINDLLNQPVSKDIPSTILKTHPNVEIYVDDAAAPDLKNS</sequence>
<protein>
    <recommendedName>
        <fullName evidence="4">Glucosamine-6-phosphate deaminase</fullName>
        <ecNumber evidence="4">3.5.99.6</ecNumber>
    </recommendedName>
    <alternativeName>
        <fullName evidence="4">GlcN6P deaminase</fullName>
        <shortName evidence="4">GNPDA</shortName>
    </alternativeName>
    <alternativeName>
        <fullName evidence="4">Glucosamine-6-phosphate isomerase</fullName>
    </alternativeName>
</protein>
<dbReference type="STRING" id="1194526.A284_10450"/>
<reference evidence="6 7" key="1">
    <citation type="journal article" date="2016" name="Front. Microbiol.">
        <title>Comprehensive Phylogenetic Analysis of Bovine Non-aureus Staphylococci Species Based on Whole-Genome Sequencing.</title>
        <authorList>
            <person name="Naushad S."/>
            <person name="Barkema H.W."/>
            <person name="Luby C."/>
            <person name="Condas L.A."/>
            <person name="Nobrega D.B."/>
            <person name="Carson D.A."/>
            <person name="De Buck J."/>
        </authorList>
    </citation>
    <scope>NUCLEOTIDE SEQUENCE [LARGE SCALE GENOMIC DNA]</scope>
    <source>
        <strain evidence="6 7">SNUC 2993</strain>
    </source>
</reference>
<dbReference type="InterPro" id="IPR037171">
    <property type="entry name" value="NagB/RpiA_transferase-like"/>
</dbReference>
<dbReference type="FunFam" id="3.40.50.1360:FF:000003">
    <property type="entry name" value="Glucosamine-6-phosphate deaminase"/>
    <property type="match status" value="1"/>
</dbReference>
<dbReference type="SUPFAM" id="SSF100950">
    <property type="entry name" value="NagB/RpiA/CoA transferase-like"/>
    <property type="match status" value="1"/>
</dbReference>
<dbReference type="GO" id="GO:0005737">
    <property type="term" value="C:cytoplasm"/>
    <property type="evidence" value="ECO:0007669"/>
    <property type="project" value="TreeGrafter"/>
</dbReference>
<keyword evidence="3 4" id="KW-0119">Carbohydrate metabolism</keyword>
<dbReference type="EMBL" id="PZEV01000034">
    <property type="protein sequence ID" value="PTI50248.1"/>
    <property type="molecule type" value="Genomic_DNA"/>
</dbReference>
<comment type="similarity">
    <text evidence="4">Belongs to the glucosamine/galactosamine-6-phosphate isomerase family. NagB subfamily.</text>
</comment>
<dbReference type="PANTHER" id="PTHR11280">
    <property type="entry name" value="GLUCOSAMINE-6-PHOSPHATE ISOMERASE"/>
    <property type="match status" value="1"/>
</dbReference>
<feature type="active site" description="Proton acceptor; for ring-opening step" evidence="4">
    <location>
        <position position="139"/>
    </location>
</feature>
<dbReference type="Proteomes" id="UP000240717">
    <property type="component" value="Unassembled WGS sequence"/>
</dbReference>
<accession>A0A2T4PYT1</accession>
<dbReference type="InterPro" id="IPR018321">
    <property type="entry name" value="Glucosamine6P_isomerase_CS"/>
</dbReference>
<evidence type="ECO:0000259" key="5">
    <source>
        <dbReference type="Pfam" id="PF01182"/>
    </source>
</evidence>
<dbReference type="Gene3D" id="3.40.50.1360">
    <property type="match status" value="1"/>
</dbReference>
<dbReference type="HAMAP" id="MF_01241">
    <property type="entry name" value="GlcN6P_deamin"/>
    <property type="match status" value="1"/>
</dbReference>
<dbReference type="GO" id="GO:0006043">
    <property type="term" value="P:glucosamine catabolic process"/>
    <property type="evidence" value="ECO:0007669"/>
    <property type="project" value="TreeGrafter"/>
</dbReference>
<dbReference type="InterPro" id="IPR006148">
    <property type="entry name" value="Glc/Gal-6P_isomerase"/>
</dbReference>
<dbReference type="EC" id="3.5.99.6" evidence="4"/>
<evidence type="ECO:0000256" key="1">
    <source>
        <dbReference type="ARBA" id="ARBA00000644"/>
    </source>
</evidence>
<gene>
    <name evidence="4 6" type="primary">nagB</name>
    <name evidence="6" type="ORF">BU085_09680</name>
</gene>
<feature type="active site" description="Proton acceptor; for enolization step" evidence="4">
    <location>
        <position position="67"/>
    </location>
</feature>
<evidence type="ECO:0000313" key="6">
    <source>
        <dbReference type="EMBL" id="PTI50248.1"/>
    </source>
</evidence>
<evidence type="ECO:0000256" key="4">
    <source>
        <dbReference type="HAMAP-Rule" id="MF_01241"/>
    </source>
</evidence>
<dbReference type="GO" id="GO:0006046">
    <property type="term" value="P:N-acetylglucosamine catabolic process"/>
    <property type="evidence" value="ECO:0007669"/>
    <property type="project" value="UniProtKB-UniRule"/>
</dbReference>
<dbReference type="PROSITE" id="PS01161">
    <property type="entry name" value="GLC_GALNAC_ISOMERASE"/>
    <property type="match status" value="1"/>
</dbReference>
<dbReference type="GO" id="GO:0019262">
    <property type="term" value="P:N-acetylneuraminate catabolic process"/>
    <property type="evidence" value="ECO:0007669"/>
    <property type="project" value="UniProtKB-UniRule"/>
</dbReference>
<dbReference type="RefSeq" id="WP_107533105.1">
    <property type="nucleotide sequence ID" value="NZ_PZEV01000034.1"/>
</dbReference>
<comment type="catalytic activity">
    <reaction evidence="1 4">
        <text>alpha-D-glucosamine 6-phosphate + H2O = beta-D-fructose 6-phosphate + NH4(+)</text>
        <dbReference type="Rhea" id="RHEA:12172"/>
        <dbReference type="ChEBI" id="CHEBI:15377"/>
        <dbReference type="ChEBI" id="CHEBI:28938"/>
        <dbReference type="ChEBI" id="CHEBI:57634"/>
        <dbReference type="ChEBI" id="CHEBI:75989"/>
        <dbReference type="EC" id="3.5.99.6"/>
    </reaction>
</comment>
<dbReference type="Pfam" id="PF01182">
    <property type="entry name" value="Glucosamine_iso"/>
    <property type="match status" value="1"/>
</dbReference>
<keyword evidence="2 4" id="KW-0378">Hydrolase</keyword>
<comment type="function">
    <text evidence="4">Catalyzes the reversible isomerization-deamination of glucosamine 6-phosphate (GlcN6P) to form fructose 6-phosphate (Fru6P) and ammonium ion.</text>
</comment>
<dbReference type="InterPro" id="IPR004547">
    <property type="entry name" value="Glucosamine6P_isomerase"/>
</dbReference>
<proteinExistence type="inferred from homology"/>